<reference evidence="21" key="1">
    <citation type="submission" date="2021-01" db="EMBL/GenBank/DDBJ databases">
        <title>Stenotrophomonas maltophilia.</title>
        <authorList>
            <person name="Yu Y."/>
        </authorList>
    </citation>
    <scope>NUCLEOTIDE SEQUENCE [LARGE SCALE GENOMIC DNA]</scope>
    <source>
        <strain evidence="21">As-6</strain>
    </source>
</reference>
<keyword evidence="9" id="KW-1133">Transmembrane helix</keyword>
<evidence type="ECO:0000256" key="12">
    <source>
        <dbReference type="PROSITE-ProRule" id="PRU00110"/>
    </source>
</evidence>
<evidence type="ECO:0000256" key="11">
    <source>
        <dbReference type="ARBA" id="ARBA00023136"/>
    </source>
</evidence>
<evidence type="ECO:0000259" key="16">
    <source>
        <dbReference type="PROSITE" id="PS50109"/>
    </source>
</evidence>
<evidence type="ECO:0000256" key="15">
    <source>
        <dbReference type="SAM" id="SignalP"/>
    </source>
</evidence>
<dbReference type="EMBL" id="JAFFTB010000034">
    <property type="protein sequence ID" value="MBM9940215.1"/>
    <property type="molecule type" value="Genomic_DNA"/>
</dbReference>
<dbReference type="PRINTS" id="PR00344">
    <property type="entry name" value="BCTRLSENSOR"/>
</dbReference>
<dbReference type="InterPro" id="IPR036097">
    <property type="entry name" value="HisK_dim/P_sf"/>
</dbReference>
<dbReference type="CDD" id="cd17546">
    <property type="entry name" value="REC_hyHK_CKI1_RcsC-like"/>
    <property type="match status" value="1"/>
</dbReference>
<evidence type="ECO:0000256" key="10">
    <source>
        <dbReference type="ARBA" id="ARBA00023012"/>
    </source>
</evidence>
<keyword evidence="11" id="KW-0472">Membrane</keyword>
<evidence type="ECO:0000256" key="5">
    <source>
        <dbReference type="ARBA" id="ARBA00022553"/>
    </source>
</evidence>
<dbReference type="Gene3D" id="3.40.190.10">
    <property type="entry name" value="Periplasmic binding protein-like II"/>
    <property type="match status" value="4"/>
</dbReference>
<dbReference type="PROSITE" id="PS50894">
    <property type="entry name" value="HPT"/>
    <property type="match status" value="1"/>
</dbReference>
<evidence type="ECO:0000256" key="8">
    <source>
        <dbReference type="ARBA" id="ARBA00022840"/>
    </source>
</evidence>
<feature type="signal peptide" evidence="15">
    <location>
        <begin position="1"/>
        <end position="22"/>
    </location>
</feature>
<evidence type="ECO:0000313" key="21">
    <source>
        <dbReference type="Proteomes" id="UP000749453"/>
    </source>
</evidence>
<dbReference type="InterPro" id="IPR011006">
    <property type="entry name" value="CheY-like_superfamily"/>
</dbReference>
<dbReference type="CDD" id="cd00130">
    <property type="entry name" value="PAS"/>
    <property type="match status" value="1"/>
</dbReference>
<dbReference type="Gene3D" id="3.30.565.10">
    <property type="entry name" value="Histidine kinase-like ATPase, C-terminal domain"/>
    <property type="match status" value="1"/>
</dbReference>
<dbReference type="SMART" id="SM00448">
    <property type="entry name" value="REC"/>
    <property type="match status" value="1"/>
</dbReference>
<evidence type="ECO:0000256" key="1">
    <source>
        <dbReference type="ARBA" id="ARBA00000085"/>
    </source>
</evidence>
<feature type="domain" description="Histidine kinase" evidence="16">
    <location>
        <begin position="701"/>
        <end position="924"/>
    </location>
</feature>
<dbReference type="InterPro" id="IPR036641">
    <property type="entry name" value="HPT_dom_sf"/>
</dbReference>
<dbReference type="Pfam" id="PF02518">
    <property type="entry name" value="HATPase_c"/>
    <property type="match status" value="1"/>
</dbReference>
<dbReference type="Proteomes" id="UP000784064">
    <property type="component" value="Unassembled WGS sequence"/>
</dbReference>
<evidence type="ECO:0000256" key="13">
    <source>
        <dbReference type="PROSITE-ProRule" id="PRU00169"/>
    </source>
</evidence>
<dbReference type="SUPFAM" id="SSF47226">
    <property type="entry name" value="Histidine-containing phosphotransfer domain, HPT domain"/>
    <property type="match status" value="1"/>
</dbReference>
<dbReference type="Gene3D" id="3.30.450.20">
    <property type="entry name" value="PAS domain"/>
    <property type="match status" value="1"/>
</dbReference>
<evidence type="ECO:0000259" key="17">
    <source>
        <dbReference type="PROSITE" id="PS50110"/>
    </source>
</evidence>
<reference evidence="19" key="2">
    <citation type="submission" date="2021-01" db="EMBL/GenBank/DDBJ databases">
        <authorList>
            <person name="Yu Y."/>
        </authorList>
    </citation>
    <scope>NUCLEOTIDE SEQUENCE</scope>
    <source>
        <strain evidence="19">As-5</strain>
        <strain evidence="20">As-6</strain>
    </source>
</reference>
<dbReference type="FunFam" id="3.30.565.10:FF:000010">
    <property type="entry name" value="Sensor histidine kinase RcsC"/>
    <property type="match status" value="1"/>
</dbReference>
<dbReference type="CDD" id="cd01007">
    <property type="entry name" value="PBP2_BvgS_HisK_like"/>
    <property type="match status" value="2"/>
</dbReference>
<dbReference type="PANTHER" id="PTHR45339:SF1">
    <property type="entry name" value="HYBRID SIGNAL TRANSDUCTION HISTIDINE KINASE J"/>
    <property type="match status" value="1"/>
</dbReference>
<protein>
    <recommendedName>
        <fullName evidence="3">histidine kinase</fullName>
        <ecNumber evidence="3">2.7.13.3</ecNumber>
    </recommendedName>
</protein>
<evidence type="ECO:0000256" key="3">
    <source>
        <dbReference type="ARBA" id="ARBA00012438"/>
    </source>
</evidence>
<dbReference type="Proteomes" id="UP000749453">
    <property type="component" value="Unassembled WGS sequence"/>
</dbReference>
<keyword evidence="4" id="KW-1003">Cell membrane</keyword>
<dbReference type="SUPFAM" id="SSF55874">
    <property type="entry name" value="ATPase domain of HSP90 chaperone/DNA topoisomerase II/histidine kinase"/>
    <property type="match status" value="1"/>
</dbReference>
<keyword evidence="15" id="KW-0732">Signal</keyword>
<dbReference type="CDD" id="cd16922">
    <property type="entry name" value="HATPase_EvgS-ArcB-TorS-like"/>
    <property type="match status" value="1"/>
</dbReference>
<feature type="domain" description="HPt" evidence="18">
    <location>
        <begin position="1109"/>
        <end position="1204"/>
    </location>
</feature>
<accession>A0AAW4GMK0</accession>
<dbReference type="InterPro" id="IPR004358">
    <property type="entry name" value="Sig_transdc_His_kin-like_C"/>
</dbReference>
<dbReference type="InterPro" id="IPR008207">
    <property type="entry name" value="Sig_transdc_His_kin_Hpt_dom"/>
</dbReference>
<feature type="region of interest" description="Disordered" evidence="14">
    <location>
        <begin position="1079"/>
        <end position="1098"/>
    </location>
</feature>
<dbReference type="InterPro" id="IPR036890">
    <property type="entry name" value="HATPase_C_sf"/>
</dbReference>
<dbReference type="InterPro" id="IPR005467">
    <property type="entry name" value="His_kinase_dom"/>
</dbReference>
<dbReference type="EMBL" id="JAFFTA010000039">
    <property type="protein sequence ID" value="MBM9915804.1"/>
    <property type="molecule type" value="Genomic_DNA"/>
</dbReference>
<feature type="domain" description="Response regulatory" evidence="17">
    <location>
        <begin position="951"/>
        <end position="1072"/>
    </location>
</feature>
<dbReference type="PANTHER" id="PTHR45339">
    <property type="entry name" value="HYBRID SIGNAL TRANSDUCTION HISTIDINE KINASE J"/>
    <property type="match status" value="1"/>
</dbReference>
<dbReference type="InterPro" id="IPR035965">
    <property type="entry name" value="PAS-like_dom_sf"/>
</dbReference>
<dbReference type="Pfam" id="PF00512">
    <property type="entry name" value="HisKA"/>
    <property type="match status" value="1"/>
</dbReference>
<dbReference type="Gene3D" id="3.40.50.2300">
    <property type="match status" value="1"/>
</dbReference>
<keyword evidence="21" id="KW-1185">Reference proteome</keyword>
<dbReference type="SUPFAM" id="SSF55785">
    <property type="entry name" value="PYP-like sensor domain (PAS domain)"/>
    <property type="match status" value="1"/>
</dbReference>
<dbReference type="InterPro" id="IPR013655">
    <property type="entry name" value="PAS_fold_3"/>
</dbReference>
<name>A0AAW4GMK0_9GAMM</name>
<dbReference type="GO" id="GO:0005886">
    <property type="term" value="C:plasma membrane"/>
    <property type="evidence" value="ECO:0007669"/>
    <property type="project" value="UniProtKB-SubCell"/>
</dbReference>
<keyword evidence="6" id="KW-0812">Transmembrane</keyword>
<gene>
    <name evidence="19" type="ORF">JJW18_20195</name>
    <name evidence="20" type="ORF">JJW19_18920</name>
</gene>
<dbReference type="CDD" id="cd00082">
    <property type="entry name" value="HisKA"/>
    <property type="match status" value="1"/>
</dbReference>
<comment type="catalytic activity">
    <reaction evidence="1">
        <text>ATP + protein L-histidine = ADP + protein N-phospho-L-histidine.</text>
        <dbReference type="EC" id="2.7.13.3"/>
    </reaction>
</comment>
<comment type="subcellular location">
    <subcellularLocation>
        <location evidence="2">Cell membrane</location>
        <topology evidence="2">Multi-pass membrane protein</topology>
    </subcellularLocation>
</comment>
<dbReference type="RefSeq" id="WP_205406432.1">
    <property type="nucleotide sequence ID" value="NZ_JAFFTA010000039.1"/>
</dbReference>
<dbReference type="EC" id="2.7.13.3" evidence="3"/>
<dbReference type="SMART" id="SM00062">
    <property type="entry name" value="PBPb"/>
    <property type="match status" value="2"/>
</dbReference>
<evidence type="ECO:0000256" key="7">
    <source>
        <dbReference type="ARBA" id="ARBA00022741"/>
    </source>
</evidence>
<dbReference type="InterPro" id="IPR003661">
    <property type="entry name" value="HisK_dim/P_dom"/>
</dbReference>
<keyword evidence="5 13" id="KW-0597">Phosphoprotein</keyword>
<dbReference type="SUPFAM" id="SSF53850">
    <property type="entry name" value="Periplasmic binding protein-like II"/>
    <property type="match status" value="2"/>
</dbReference>
<dbReference type="InterPro" id="IPR003594">
    <property type="entry name" value="HATPase_dom"/>
</dbReference>
<dbReference type="AlphaFoldDB" id="A0AAW4GMK0"/>
<dbReference type="Gene3D" id="1.20.120.160">
    <property type="entry name" value="HPT domain"/>
    <property type="match status" value="1"/>
</dbReference>
<evidence type="ECO:0000256" key="9">
    <source>
        <dbReference type="ARBA" id="ARBA00022989"/>
    </source>
</evidence>
<dbReference type="SMART" id="SM00387">
    <property type="entry name" value="HATPase_c"/>
    <property type="match status" value="1"/>
</dbReference>
<dbReference type="PROSITE" id="PS50109">
    <property type="entry name" value="HIS_KIN"/>
    <property type="match status" value="1"/>
</dbReference>
<keyword evidence="10" id="KW-0902">Two-component regulatory system</keyword>
<evidence type="ECO:0000313" key="22">
    <source>
        <dbReference type="Proteomes" id="UP000784064"/>
    </source>
</evidence>
<comment type="caution">
    <text evidence="19">The sequence shown here is derived from an EMBL/GenBank/DDBJ whole genome shotgun (WGS) entry which is preliminary data.</text>
</comment>
<keyword evidence="7" id="KW-0547">Nucleotide-binding</keyword>
<evidence type="ECO:0000256" key="14">
    <source>
        <dbReference type="SAM" id="MobiDB-lite"/>
    </source>
</evidence>
<dbReference type="GO" id="GO:0000155">
    <property type="term" value="F:phosphorelay sensor kinase activity"/>
    <property type="evidence" value="ECO:0007669"/>
    <property type="project" value="InterPro"/>
</dbReference>
<evidence type="ECO:0000256" key="6">
    <source>
        <dbReference type="ARBA" id="ARBA00022692"/>
    </source>
</evidence>
<evidence type="ECO:0000256" key="4">
    <source>
        <dbReference type="ARBA" id="ARBA00022475"/>
    </source>
</evidence>
<sequence>MRSWAARGLILLTTLLALPALAQSASAPGPLPLSPLQREYLAAHPVVVVGQYDSGWPPFESIQDGKQVGLGPDYLTLSARQLGLKVETRRFADWPSVLDAACRGEIDVVMNIALSAERTRCMVYTAAYAEAPLAMVGRPQDLRASEAPDLDGLRVVVEQDFMTGPQVRARFPRARQLVADNTLTALNMVRDDKADIFIGNAYVATELIAAAKLKGVVLLRPSDLPPERLHFGVPNSKQPLSEALDLALAAVSEAQRDALAQRWLPPPQWSASAQLALSQAEKRVLQQPLKIGFAPNAAPLSFADRNGKPSGLTNEYLQRLLQAGANLQVENSHDWYEVREKARRGELQAVIGIPADSRYLGPEWVFSQPFITVPNVIVTRTDSPSMLGLSDLDGKRVLLSDPERIRGYVQQQAPSVKIVAARSAEQALQRLADGEADAYVGNLALVDQLLRNRFPGRLQLAAPAGFNDQLALAVERRHAALATTFDRLLLQMGPRQREALRGDWLAVEYRDGVDWRTLLRWGLPLLLVLATAVAVHGLGHWRLRREVAGRRELEQRLAEVTDNLPAIVYQARREADGTLSFPFIAGDVQSMFGISRQQAETDGQALLACIDADDREKVLRAMELAARNFAPLSFEFQVHREGSAPCWVRSQAHPYSTEAGAVTWSGYWVDVSQARAQADALAAAMVEAEQAAAAKSRFLATMSHEIRTPMSGVLGMLEVLAHSPLDAEQQRILGVIEDSAQMLRQILDDILDYSRMEAGALRLEPVPLPVRPLLEGVHRLLLPQATARGLDLQLDIDEQLAQAHEVDGVRFRQIVFNLVSNAIKFTVKGSVRLQLEVLGPTAEDGSQPLRLSVTDTGIGIAPEQLPTLFEPFTQAGAYIQRDHGGAGLGLSICRRLVQKMDGELKLESTLGEGTRVEVLLSLVEARSEDVMALQAEHQQIALLPPDLRQARVMVIEDHPTNQAMMAWRLQQLGVPHVLVDDGQQALDRLAEESESFDLVITDCRMPVLDGFGFTRLLREREGRNGQPRMPVLALTASVLDDDARRCREAGMDDVLAKPLSLATLRQALLRWLPRADGVEDDQTAVDSDDEPDGDEGLPDLATLQRRFGSREIAQQLHDSMIKASNEDIATLQRALQEGDRVTAALHLHRQAGALGAVGARGLADRANALVERLQASGEAEIAAAIADAGQFVEHLQHQLQRLAH</sequence>
<feature type="chain" id="PRO_5044014334" description="histidine kinase" evidence="15">
    <location>
        <begin position="23"/>
        <end position="1204"/>
    </location>
</feature>
<dbReference type="InterPro" id="IPR001638">
    <property type="entry name" value="Solute-binding_3/MltF_N"/>
</dbReference>
<proteinExistence type="predicted"/>
<feature type="modified residue" description="4-aspartylphosphate" evidence="13">
    <location>
        <position position="1002"/>
    </location>
</feature>
<dbReference type="SUPFAM" id="SSF52172">
    <property type="entry name" value="CheY-like"/>
    <property type="match status" value="1"/>
</dbReference>
<dbReference type="Gene3D" id="1.10.287.130">
    <property type="match status" value="1"/>
</dbReference>
<dbReference type="GO" id="GO:0005524">
    <property type="term" value="F:ATP binding"/>
    <property type="evidence" value="ECO:0007669"/>
    <property type="project" value="UniProtKB-KW"/>
</dbReference>
<dbReference type="SMART" id="SM00388">
    <property type="entry name" value="HisKA"/>
    <property type="match status" value="1"/>
</dbReference>
<organism evidence="19 22">
    <name type="scientific">Stenotrophomonas lactitubi</name>
    <dbReference type="NCBI Taxonomy" id="2045214"/>
    <lineage>
        <taxon>Bacteria</taxon>
        <taxon>Pseudomonadati</taxon>
        <taxon>Pseudomonadota</taxon>
        <taxon>Gammaproteobacteria</taxon>
        <taxon>Lysobacterales</taxon>
        <taxon>Lysobacteraceae</taxon>
        <taxon>Stenotrophomonas</taxon>
    </lineage>
</organism>
<dbReference type="PROSITE" id="PS50110">
    <property type="entry name" value="RESPONSE_REGULATORY"/>
    <property type="match status" value="1"/>
</dbReference>
<feature type="compositionally biased region" description="Acidic residues" evidence="14">
    <location>
        <begin position="1079"/>
        <end position="1097"/>
    </location>
</feature>
<evidence type="ECO:0000313" key="19">
    <source>
        <dbReference type="EMBL" id="MBM9915804.1"/>
    </source>
</evidence>
<dbReference type="SUPFAM" id="SSF47384">
    <property type="entry name" value="Homodimeric domain of signal transducing histidine kinase"/>
    <property type="match status" value="1"/>
</dbReference>
<evidence type="ECO:0000313" key="20">
    <source>
        <dbReference type="EMBL" id="MBM9940215.1"/>
    </source>
</evidence>
<evidence type="ECO:0000259" key="18">
    <source>
        <dbReference type="PROSITE" id="PS50894"/>
    </source>
</evidence>
<dbReference type="Pfam" id="PF00497">
    <property type="entry name" value="SBP_bac_3"/>
    <property type="match status" value="1"/>
</dbReference>
<evidence type="ECO:0000256" key="2">
    <source>
        <dbReference type="ARBA" id="ARBA00004651"/>
    </source>
</evidence>
<dbReference type="InterPro" id="IPR001789">
    <property type="entry name" value="Sig_transdc_resp-reg_receiver"/>
</dbReference>
<dbReference type="InterPro" id="IPR000014">
    <property type="entry name" value="PAS"/>
</dbReference>
<keyword evidence="8" id="KW-0067">ATP-binding</keyword>
<feature type="modified residue" description="Phosphohistidine" evidence="12">
    <location>
        <position position="1148"/>
    </location>
</feature>
<dbReference type="Pfam" id="PF00072">
    <property type="entry name" value="Response_reg"/>
    <property type="match status" value="1"/>
</dbReference>
<dbReference type="Pfam" id="PF08447">
    <property type="entry name" value="PAS_3"/>
    <property type="match status" value="1"/>
</dbReference>